<evidence type="ECO:0000259" key="3">
    <source>
        <dbReference type="Pfam" id="PF13111"/>
    </source>
</evidence>
<reference evidence="5" key="1">
    <citation type="submission" date="2023-07" db="EMBL/GenBank/DDBJ databases">
        <title>30 novel species of actinomycetes from the DSMZ collection.</title>
        <authorList>
            <person name="Nouioui I."/>
        </authorList>
    </citation>
    <scope>NUCLEOTIDE SEQUENCE [LARGE SCALE GENOMIC DNA]</scope>
    <source>
        <strain evidence="5">DSM 45055</strain>
    </source>
</reference>
<dbReference type="InterPro" id="IPR024996">
    <property type="entry name" value="RNaseH_pPIWI_RE"/>
</dbReference>
<dbReference type="InterPro" id="IPR025085">
    <property type="entry name" value="pPIWI_RE_X"/>
</dbReference>
<dbReference type="RefSeq" id="WP_311543025.1">
    <property type="nucleotide sequence ID" value="NZ_JAVREK010000001.1"/>
</dbReference>
<dbReference type="EMBL" id="JAVREK010000001">
    <property type="protein sequence ID" value="MDT0300608.1"/>
    <property type="molecule type" value="Genomic_DNA"/>
</dbReference>
<name>A0ABU2KN71_9ACTN</name>
<feature type="domain" description="pPIWI-RE RNaseH" evidence="2">
    <location>
        <begin position="588"/>
        <end position="874"/>
    </location>
</feature>
<dbReference type="Proteomes" id="UP001183226">
    <property type="component" value="Unassembled WGS sequence"/>
</dbReference>
<feature type="domain" description="pPIWI-RE module N-terminal" evidence="3">
    <location>
        <begin position="13"/>
        <end position="346"/>
    </location>
</feature>
<gene>
    <name evidence="4" type="ORF">RM446_00600</name>
</gene>
<dbReference type="Pfam" id="PF13032">
    <property type="entry name" value="RNaseH_pPIWI_RE"/>
    <property type="match status" value="1"/>
</dbReference>
<dbReference type="Pfam" id="PF13111">
    <property type="entry name" value="pPIWI_RE_X"/>
    <property type="match status" value="1"/>
</dbReference>
<keyword evidence="5" id="KW-1185">Reference proteome</keyword>
<comment type="caution">
    <text evidence="4">The sequence shown here is derived from an EMBL/GenBank/DDBJ whole genome shotgun (WGS) entry which is preliminary data.</text>
</comment>
<evidence type="ECO:0000313" key="4">
    <source>
        <dbReference type="EMBL" id="MDT0300608.1"/>
    </source>
</evidence>
<evidence type="ECO:0000313" key="5">
    <source>
        <dbReference type="Proteomes" id="UP001183226"/>
    </source>
</evidence>
<evidence type="ECO:0000259" key="2">
    <source>
        <dbReference type="Pfam" id="PF13032"/>
    </source>
</evidence>
<feature type="region of interest" description="Disordered" evidence="1">
    <location>
        <begin position="296"/>
        <end position="322"/>
    </location>
</feature>
<proteinExistence type="predicted"/>
<sequence length="888" mass="97853">MSPTGNDALSLLAYPLDDALLGEVHVYEFADHVGEAWTDLRDRYSDQTGSGANLPYAGLATALRGAGRTSANFHPTSKKAPPQRLITRHRLDPDDLYDAVTIWEQALLNVPHDDIRLSYASKLADLIAGTQPRRIRLFDEIRLRGRQPDAAGWVYEAATWQAAQYLARTPLSVDDRSIDLRADTDGNLTVWELDQLWTGHWPKKPEPVHYACLRVTLSMRTLPGVTTPVLVLEPAVSRLSRWINSCRSAWLTQLDAAAPLLKLELEGRGPATRIERTSELALTVWSRLRMEPSPLPDDRDLSGLPGRLRATIPKSTHSPIGRGVGMETIRRMSDWASQSLQTNPVRAHNVAGHQFAGRRALKDGRDAAMLDPAALPGIIEASGRHHLRIVALYQHHHTRARMRRLLAHHFSRPDLAQASIEDGVATPLAPHVELVFHEADELLRHGNSTDRQRLAGKITALKPDAETRVLALCETEYDAEQWDERRKRSRQRDSDVVDPYTIDAKPEVNRILAALGAPSQFLATVAPAEAVDVATDASDEERLTAEVRKDHPGHSAIADLLRSAGLIHHRLSTALSKGRLGTTDPITHVGLHIRQQNDTAARRGAQRLSWTLAALIPLEDGRWRTMAYQPPVDGGGGWMDYAQANAAMRARPLPAGRRYDPAFPSAIETALDQLREHIRCGAGYVLYVSGDSTRSLWPLLANRNLEQSVDAAGEFEGKIALPGNSLPSDGQPRALVRVTSGTSDLARPVSAVKTTVKKGEHTKTLIKAPTGLHQVDQAVDTWVLSNVPRQFSGGTASSRVGEHYSRWSAKKPDVKRTWYALTATEITVIRSIDDALGHAVAAARLCDHAISWDGRTRYPAPVHLAMQLDKDHPDYRRSTAEANGGDES</sequence>
<accession>A0ABU2KN71</accession>
<organism evidence="4 5">
    <name type="scientific">Streptomonospora wellingtoniae</name>
    <dbReference type="NCBI Taxonomy" id="3075544"/>
    <lineage>
        <taxon>Bacteria</taxon>
        <taxon>Bacillati</taxon>
        <taxon>Actinomycetota</taxon>
        <taxon>Actinomycetes</taxon>
        <taxon>Streptosporangiales</taxon>
        <taxon>Nocardiopsidaceae</taxon>
        <taxon>Streptomonospora</taxon>
    </lineage>
</organism>
<evidence type="ECO:0000256" key="1">
    <source>
        <dbReference type="SAM" id="MobiDB-lite"/>
    </source>
</evidence>
<protein>
    <submittedName>
        <fullName evidence="4">RNaseH domain-containing protein</fullName>
    </submittedName>
</protein>